<dbReference type="AlphaFoldDB" id="A0A6C0PN74"/>
<feature type="transmembrane region" description="Helical" evidence="11">
    <location>
        <begin position="345"/>
        <end position="364"/>
    </location>
</feature>
<feature type="transmembrane region" description="Helical" evidence="11">
    <location>
        <begin position="220"/>
        <end position="246"/>
    </location>
</feature>
<evidence type="ECO:0000259" key="12">
    <source>
        <dbReference type="PROSITE" id="PS50262"/>
    </source>
</evidence>
<evidence type="ECO:0000256" key="8">
    <source>
        <dbReference type="ARBA" id="ARBA00023224"/>
    </source>
</evidence>
<keyword evidence="5 9" id="KW-0297">G-protein coupled receptor</keyword>
<dbReference type="GO" id="GO:0004983">
    <property type="term" value="F:neuropeptide Y receptor activity"/>
    <property type="evidence" value="ECO:0007669"/>
    <property type="project" value="InterPro"/>
</dbReference>
<feature type="transmembrane region" description="Helical" evidence="11">
    <location>
        <begin position="127"/>
        <end position="148"/>
    </location>
</feature>
<feature type="transmembrane region" description="Helical" evidence="11">
    <location>
        <begin position="169"/>
        <end position="188"/>
    </location>
</feature>
<dbReference type="InterPro" id="IPR017452">
    <property type="entry name" value="GPCR_Rhodpsn_7TM"/>
</dbReference>
<name>A0A6C0PN74_OCTVU</name>
<keyword evidence="8 9" id="KW-0807">Transducer</keyword>
<dbReference type="PRINTS" id="PR01012">
    <property type="entry name" value="NRPEPTIDEYR"/>
</dbReference>
<evidence type="ECO:0000256" key="9">
    <source>
        <dbReference type="RuleBase" id="RU000688"/>
    </source>
</evidence>
<organism evidence="13">
    <name type="scientific">Octopus vulgaris</name>
    <name type="common">Common octopus</name>
    <dbReference type="NCBI Taxonomy" id="6645"/>
    <lineage>
        <taxon>Eukaryota</taxon>
        <taxon>Metazoa</taxon>
        <taxon>Spiralia</taxon>
        <taxon>Lophotrochozoa</taxon>
        <taxon>Mollusca</taxon>
        <taxon>Cephalopoda</taxon>
        <taxon>Coleoidea</taxon>
        <taxon>Octopodiformes</taxon>
        <taxon>Octopoda</taxon>
        <taxon>Incirrata</taxon>
        <taxon>Octopodidae</taxon>
        <taxon>Octopus</taxon>
    </lineage>
</organism>
<dbReference type="InterPro" id="IPR000276">
    <property type="entry name" value="GPCR_Rhodpsn"/>
</dbReference>
<dbReference type="Pfam" id="PF00001">
    <property type="entry name" value="7tm_1"/>
    <property type="match status" value="1"/>
</dbReference>
<sequence>MIFLNVSTTTSSVLPTLSTEPLEIEDKSNDSEDYIYIYDYNTSVNHLPLKELIPVSLIYGLVYVFGLFGNFLVIFTILKYRHMRNITNVFLLSLSSADLLVILICVPVKCAMFFTFTWKLGEFICKLAYYMQNVSMICSVLTLTALCLERYMAILHPLQSKYLCTISHARIVITIVWFLSFVLAIPILKGRKHIEVGITRKGFWCVKEWDKPIYSILYELYMLVLMFILPVGVMVVAYASIGYELWKVANLRASMRAGSENQQLTEVSSQRSVAPIVRKPNTMYKEQKKTTAEDDNTTKQVVQMLVTVVLLFAICWGPILIQNVLTAFDVIDSLHIGWLKPMRQAFFVMSYLNSCVNPVVYAFMSKNFREMFKLAICSCIRGSKYVRHYKYNRAVSFDTRTSAFSQTRSVTMDIKTDDDVEYNENRLNVINRGYNSSPRGSRDEMMEMRQGMLASPVASPKFQDQNSNADTKLSETCQL</sequence>
<accession>A0A6C0PN74</accession>
<dbReference type="PROSITE" id="PS00237">
    <property type="entry name" value="G_PROTEIN_RECEP_F1_1"/>
    <property type="match status" value="1"/>
</dbReference>
<feature type="transmembrane region" description="Helical" evidence="11">
    <location>
        <begin position="90"/>
        <end position="115"/>
    </location>
</feature>
<feature type="transmembrane region" description="Helical" evidence="11">
    <location>
        <begin position="304"/>
        <end position="325"/>
    </location>
</feature>
<evidence type="ECO:0000256" key="4">
    <source>
        <dbReference type="ARBA" id="ARBA00022989"/>
    </source>
</evidence>
<dbReference type="SUPFAM" id="SSF81321">
    <property type="entry name" value="Family A G protein-coupled receptor-like"/>
    <property type="match status" value="1"/>
</dbReference>
<feature type="compositionally biased region" description="Polar residues" evidence="10">
    <location>
        <begin position="462"/>
        <end position="479"/>
    </location>
</feature>
<comment type="similarity">
    <text evidence="2 9">Belongs to the G-protein coupled receptor 1 family.</text>
</comment>
<evidence type="ECO:0000256" key="6">
    <source>
        <dbReference type="ARBA" id="ARBA00023136"/>
    </source>
</evidence>
<protein>
    <submittedName>
        <fullName evidence="13">Pyroglutamylated RFamide peptide receptor-like</fullName>
    </submittedName>
</protein>
<evidence type="ECO:0000256" key="2">
    <source>
        <dbReference type="ARBA" id="ARBA00010663"/>
    </source>
</evidence>
<dbReference type="PRINTS" id="PR00237">
    <property type="entry name" value="GPCRRHODOPSN"/>
</dbReference>
<dbReference type="GO" id="GO:0005886">
    <property type="term" value="C:plasma membrane"/>
    <property type="evidence" value="ECO:0007669"/>
    <property type="project" value="TreeGrafter"/>
</dbReference>
<dbReference type="PANTHER" id="PTHR24243:SF236">
    <property type="entry name" value="G-PROTEIN COUPLED RECEPTORS FAMILY 1 PROFILE DOMAIN-CONTAINING PROTEIN"/>
    <property type="match status" value="1"/>
</dbReference>
<dbReference type="Gene3D" id="1.20.1070.10">
    <property type="entry name" value="Rhodopsin 7-helix transmembrane proteins"/>
    <property type="match status" value="1"/>
</dbReference>
<proteinExistence type="evidence at transcript level"/>
<evidence type="ECO:0000256" key="1">
    <source>
        <dbReference type="ARBA" id="ARBA00004141"/>
    </source>
</evidence>
<dbReference type="SMART" id="SM01381">
    <property type="entry name" value="7TM_GPCR_Srsx"/>
    <property type="match status" value="1"/>
</dbReference>
<evidence type="ECO:0000256" key="5">
    <source>
        <dbReference type="ARBA" id="ARBA00023040"/>
    </source>
</evidence>
<keyword evidence="7 9" id="KW-0675">Receptor</keyword>
<evidence type="ECO:0000256" key="7">
    <source>
        <dbReference type="ARBA" id="ARBA00023170"/>
    </source>
</evidence>
<feature type="domain" description="G-protein coupled receptors family 1 profile" evidence="12">
    <location>
        <begin position="69"/>
        <end position="361"/>
    </location>
</feature>
<comment type="subcellular location">
    <subcellularLocation>
        <location evidence="1">Membrane</location>
        <topology evidence="1">Multi-pass membrane protein</topology>
    </subcellularLocation>
</comment>
<keyword evidence="3 9" id="KW-0812">Transmembrane</keyword>
<evidence type="ECO:0000313" key="13">
    <source>
        <dbReference type="EMBL" id="QHX41561.1"/>
    </source>
</evidence>
<dbReference type="EMBL" id="MN081854">
    <property type="protein sequence ID" value="QHX41561.1"/>
    <property type="molecule type" value="mRNA"/>
</dbReference>
<dbReference type="CDD" id="cd15001">
    <property type="entry name" value="7tmA_GPRnna14-like"/>
    <property type="match status" value="1"/>
</dbReference>
<feature type="region of interest" description="Disordered" evidence="10">
    <location>
        <begin position="456"/>
        <end position="479"/>
    </location>
</feature>
<dbReference type="PANTHER" id="PTHR24243">
    <property type="entry name" value="G-PROTEIN COUPLED RECEPTOR"/>
    <property type="match status" value="1"/>
</dbReference>
<keyword evidence="4 11" id="KW-1133">Transmembrane helix</keyword>
<evidence type="ECO:0000256" key="11">
    <source>
        <dbReference type="SAM" id="Phobius"/>
    </source>
</evidence>
<reference evidence="13" key="1">
    <citation type="submission" date="2019-06" db="EMBL/GenBank/DDBJ databases">
        <title>Sensory nociceptive neurons and pathways in the arm of the cephalopod Octopus vulgaris.</title>
        <authorList>
            <person name="Imperadore P."/>
            <person name="Di Cristina G."/>
            <person name="Fiorito G."/>
        </authorList>
    </citation>
    <scope>NUCLEOTIDE SEQUENCE</scope>
</reference>
<keyword evidence="6 11" id="KW-0472">Membrane</keyword>
<dbReference type="PROSITE" id="PS50262">
    <property type="entry name" value="G_PROTEIN_RECEP_F1_2"/>
    <property type="match status" value="1"/>
</dbReference>
<dbReference type="InterPro" id="IPR000611">
    <property type="entry name" value="NPY_rcpt"/>
</dbReference>
<evidence type="ECO:0000256" key="10">
    <source>
        <dbReference type="SAM" id="MobiDB-lite"/>
    </source>
</evidence>
<feature type="transmembrane region" description="Helical" evidence="11">
    <location>
        <begin position="57"/>
        <end position="78"/>
    </location>
</feature>
<evidence type="ECO:0000256" key="3">
    <source>
        <dbReference type="ARBA" id="ARBA00022692"/>
    </source>
</evidence>